<evidence type="ECO:0000256" key="6">
    <source>
        <dbReference type="ARBA" id="ARBA00022763"/>
    </source>
</evidence>
<keyword evidence="10" id="KW-0233">DNA recombination</keyword>
<keyword evidence="4" id="KW-0479">Metal-binding</keyword>
<evidence type="ECO:0000313" key="13">
    <source>
        <dbReference type="EMBL" id="MPM79518.1"/>
    </source>
</evidence>
<keyword evidence="11" id="KW-0234">DNA repair</keyword>
<accession>A0A645CRK2</accession>
<comment type="similarity">
    <text evidence="1">Belongs to the RuvC family.</text>
</comment>
<dbReference type="PANTHER" id="PTHR30194">
    <property type="entry name" value="CROSSOVER JUNCTION ENDODEOXYRIBONUCLEASE RUVC"/>
    <property type="match status" value="1"/>
</dbReference>
<dbReference type="GO" id="GO:0006281">
    <property type="term" value="P:DNA repair"/>
    <property type="evidence" value="ECO:0007669"/>
    <property type="project" value="UniProtKB-KW"/>
</dbReference>
<dbReference type="SUPFAM" id="SSF53098">
    <property type="entry name" value="Ribonuclease H-like"/>
    <property type="match status" value="1"/>
</dbReference>
<dbReference type="GO" id="GO:0046872">
    <property type="term" value="F:metal ion binding"/>
    <property type="evidence" value="ECO:0007669"/>
    <property type="project" value="UniProtKB-KW"/>
</dbReference>
<dbReference type="Pfam" id="PF02075">
    <property type="entry name" value="RuvC"/>
    <property type="match status" value="1"/>
</dbReference>
<evidence type="ECO:0000256" key="4">
    <source>
        <dbReference type="ARBA" id="ARBA00022723"/>
    </source>
</evidence>
<evidence type="ECO:0000256" key="2">
    <source>
        <dbReference type="ARBA" id="ARBA00022490"/>
    </source>
</evidence>
<dbReference type="EMBL" id="VSSQ01029396">
    <property type="protein sequence ID" value="MPM79518.1"/>
    <property type="molecule type" value="Genomic_DNA"/>
</dbReference>
<keyword evidence="8" id="KW-0460">Magnesium</keyword>
<protein>
    <submittedName>
        <fullName evidence="13">Crossover junction endodeoxyribonuclease RuvC</fullName>
        <ecNumber evidence="13">3.1.22.4</ecNumber>
    </submittedName>
</protein>
<evidence type="ECO:0000256" key="8">
    <source>
        <dbReference type="ARBA" id="ARBA00022842"/>
    </source>
</evidence>
<reference evidence="13" key="1">
    <citation type="submission" date="2019-08" db="EMBL/GenBank/DDBJ databases">
        <authorList>
            <person name="Kucharzyk K."/>
            <person name="Murdoch R.W."/>
            <person name="Higgins S."/>
            <person name="Loffler F."/>
        </authorList>
    </citation>
    <scope>NUCLEOTIDE SEQUENCE</scope>
</reference>
<dbReference type="PRINTS" id="PR00696">
    <property type="entry name" value="RSOLVASERUVC"/>
</dbReference>
<dbReference type="EC" id="3.1.22.4" evidence="13"/>
<dbReference type="InterPro" id="IPR020563">
    <property type="entry name" value="X-over_junc_endoDNase_Mg_BS"/>
</dbReference>
<comment type="caution">
    <text evidence="13">The sequence shown here is derived from an EMBL/GenBank/DDBJ whole genome shotgun (WGS) entry which is preliminary data.</text>
</comment>
<keyword evidence="2" id="KW-0963">Cytoplasm</keyword>
<name>A0A645CRK2_9ZZZZ</name>
<dbReference type="PROSITE" id="PS01321">
    <property type="entry name" value="RUVC"/>
    <property type="match status" value="1"/>
</dbReference>
<evidence type="ECO:0000256" key="1">
    <source>
        <dbReference type="ARBA" id="ARBA00009518"/>
    </source>
</evidence>
<keyword evidence="7 13" id="KW-0378">Hydrolase</keyword>
<evidence type="ECO:0000256" key="7">
    <source>
        <dbReference type="ARBA" id="ARBA00022801"/>
    </source>
</evidence>
<gene>
    <name evidence="13" type="primary">ruvC_31</name>
    <name evidence="13" type="ORF">SDC9_126556</name>
</gene>
<dbReference type="Gene3D" id="3.30.420.10">
    <property type="entry name" value="Ribonuclease H-like superfamily/Ribonuclease H"/>
    <property type="match status" value="1"/>
</dbReference>
<evidence type="ECO:0000256" key="3">
    <source>
        <dbReference type="ARBA" id="ARBA00022722"/>
    </source>
</evidence>
<dbReference type="PANTHER" id="PTHR30194:SF3">
    <property type="entry name" value="CROSSOVER JUNCTION ENDODEOXYRIBONUCLEASE RUVC"/>
    <property type="match status" value="1"/>
</dbReference>
<dbReference type="GO" id="GO:0008821">
    <property type="term" value="F:crossover junction DNA endonuclease activity"/>
    <property type="evidence" value="ECO:0007669"/>
    <property type="project" value="InterPro"/>
</dbReference>
<keyword evidence="5" id="KW-0255">Endonuclease</keyword>
<evidence type="ECO:0000256" key="12">
    <source>
        <dbReference type="SAM" id="MobiDB-lite"/>
    </source>
</evidence>
<feature type="compositionally biased region" description="Basic and acidic residues" evidence="12">
    <location>
        <begin position="111"/>
        <end position="121"/>
    </location>
</feature>
<proteinExistence type="inferred from homology"/>
<dbReference type="InterPro" id="IPR002176">
    <property type="entry name" value="X-over_junc_endoDNase_RuvC"/>
</dbReference>
<keyword evidence="6" id="KW-0227">DNA damage</keyword>
<evidence type="ECO:0000256" key="5">
    <source>
        <dbReference type="ARBA" id="ARBA00022759"/>
    </source>
</evidence>
<sequence length="121" mass="13165">MAIEEPFFGKNVQSMLKLGRAQGSIMSVAMQHGLEIVEITPRRVKQAITGKGAASKEQVAAMVANITGYDVSKLNSDATDAAAIAISYTMQKIKTNSTASKKKRSSSWDQFMKENPDKILK</sequence>
<dbReference type="GO" id="GO:0006310">
    <property type="term" value="P:DNA recombination"/>
    <property type="evidence" value="ECO:0007669"/>
    <property type="project" value="UniProtKB-KW"/>
</dbReference>
<feature type="region of interest" description="Disordered" evidence="12">
    <location>
        <begin position="96"/>
        <end position="121"/>
    </location>
</feature>
<dbReference type="GO" id="GO:0003677">
    <property type="term" value="F:DNA binding"/>
    <property type="evidence" value="ECO:0007669"/>
    <property type="project" value="UniProtKB-KW"/>
</dbReference>
<dbReference type="InterPro" id="IPR036397">
    <property type="entry name" value="RNaseH_sf"/>
</dbReference>
<dbReference type="AlphaFoldDB" id="A0A645CRK2"/>
<evidence type="ECO:0000256" key="11">
    <source>
        <dbReference type="ARBA" id="ARBA00023204"/>
    </source>
</evidence>
<organism evidence="13">
    <name type="scientific">bioreactor metagenome</name>
    <dbReference type="NCBI Taxonomy" id="1076179"/>
    <lineage>
        <taxon>unclassified sequences</taxon>
        <taxon>metagenomes</taxon>
        <taxon>ecological metagenomes</taxon>
    </lineage>
</organism>
<keyword evidence="3" id="KW-0540">Nuclease</keyword>
<dbReference type="InterPro" id="IPR012337">
    <property type="entry name" value="RNaseH-like_sf"/>
</dbReference>
<evidence type="ECO:0000256" key="10">
    <source>
        <dbReference type="ARBA" id="ARBA00023172"/>
    </source>
</evidence>
<keyword evidence="9" id="KW-0238">DNA-binding</keyword>
<evidence type="ECO:0000256" key="9">
    <source>
        <dbReference type="ARBA" id="ARBA00023125"/>
    </source>
</evidence>